<dbReference type="InterPro" id="IPR050425">
    <property type="entry name" value="NAD(P)_dehydrat-like"/>
</dbReference>
<dbReference type="SUPFAM" id="SSF51735">
    <property type="entry name" value="NAD(P)-binding Rossmann-fold domains"/>
    <property type="match status" value="1"/>
</dbReference>
<dbReference type="AlphaFoldDB" id="A0A1G4MI98"/>
<dbReference type="Pfam" id="PF01370">
    <property type="entry name" value="Epimerase"/>
    <property type="match status" value="1"/>
</dbReference>
<proteinExistence type="inferred from homology"/>
<protein>
    <submittedName>
        <fullName evidence="4">LAFE_0G14730g1_1</fullName>
    </submittedName>
</protein>
<dbReference type="PANTHER" id="PTHR10366:SF564">
    <property type="entry name" value="STEROL-4-ALPHA-CARBOXYLATE 3-DEHYDROGENASE, DECARBOXYLATING"/>
    <property type="match status" value="1"/>
</dbReference>
<dbReference type="PANTHER" id="PTHR10366">
    <property type="entry name" value="NAD DEPENDENT EPIMERASE/DEHYDRATASE"/>
    <property type="match status" value="1"/>
</dbReference>
<organism evidence="4 5">
    <name type="scientific">Lachancea fermentati</name>
    <name type="common">Zygosaccharomyces fermentati</name>
    <dbReference type="NCBI Taxonomy" id="4955"/>
    <lineage>
        <taxon>Eukaryota</taxon>
        <taxon>Fungi</taxon>
        <taxon>Dikarya</taxon>
        <taxon>Ascomycota</taxon>
        <taxon>Saccharomycotina</taxon>
        <taxon>Saccharomycetes</taxon>
        <taxon>Saccharomycetales</taxon>
        <taxon>Saccharomycetaceae</taxon>
        <taxon>Lachancea</taxon>
    </lineage>
</organism>
<dbReference type="STRING" id="4955.A0A1G4MI98"/>
<gene>
    <name evidence="4" type="ORF">LAFE_0G14730G</name>
</gene>
<dbReference type="InterPro" id="IPR036291">
    <property type="entry name" value="NAD(P)-bd_dom_sf"/>
</dbReference>
<evidence type="ECO:0000256" key="2">
    <source>
        <dbReference type="ARBA" id="ARBA00023445"/>
    </source>
</evidence>
<feature type="domain" description="NAD-dependent epimerase/dehydratase" evidence="3">
    <location>
        <begin position="11"/>
        <end position="213"/>
    </location>
</feature>
<sequence length="369" mass="41308">MSSSSKTDEKVLVSGASGFIALHVLNVLLSEGYHVIGTVRSKEKGDRINNSFEKLYPYAKLEFVIVPDIAAANAFDDVFINNPGIQHVIHVASPCSFGSNQSMEETYLIPATQGTRNMLEATKTYGKNVKHVVLTSSFASILNADREEDPTFIHTEKTWNPITWEEAKQNKFTSYIASKKAAEQLAWKFLEENKGNIDFTLTTVNPPYVFGPQMFEWGVEPASLNASADVVNRALKVPFDFKGPFDKPGGVSCDVRDVALLHMLPLRNENLAGHRLMPFSGTGVKQHNYSDAYFNLQRLLDVFNAKFPELRGKISPGNISDNTPYLEKNFHYNNDETCQLTGIEFKPFEVTIYDAVKQILDHRKSQSKA</sequence>
<dbReference type="Gene3D" id="3.40.50.720">
    <property type="entry name" value="NAD(P)-binding Rossmann-like Domain"/>
    <property type="match status" value="1"/>
</dbReference>
<dbReference type="Proteomes" id="UP000190831">
    <property type="component" value="Chromosome G"/>
</dbReference>
<dbReference type="EMBL" id="LT598486">
    <property type="protein sequence ID" value="SCW03631.1"/>
    <property type="molecule type" value="Genomic_DNA"/>
</dbReference>
<dbReference type="OrthoDB" id="2735536at2759"/>
<dbReference type="OMA" id="KNEECWA"/>
<dbReference type="GO" id="GO:0016616">
    <property type="term" value="F:oxidoreductase activity, acting on the CH-OH group of donors, NAD or NADP as acceptor"/>
    <property type="evidence" value="ECO:0007669"/>
    <property type="project" value="TreeGrafter"/>
</dbReference>
<evidence type="ECO:0000313" key="5">
    <source>
        <dbReference type="Proteomes" id="UP000190831"/>
    </source>
</evidence>
<evidence type="ECO:0000313" key="4">
    <source>
        <dbReference type="EMBL" id="SCW03631.1"/>
    </source>
</evidence>
<reference evidence="4 5" key="1">
    <citation type="submission" date="2016-03" db="EMBL/GenBank/DDBJ databases">
        <authorList>
            <person name="Devillers H."/>
        </authorList>
    </citation>
    <scope>NUCLEOTIDE SEQUENCE [LARGE SCALE GENOMIC DNA]</scope>
    <source>
        <strain evidence="4">CBS 6772</strain>
    </source>
</reference>
<evidence type="ECO:0000256" key="1">
    <source>
        <dbReference type="ARBA" id="ARBA00023002"/>
    </source>
</evidence>
<accession>A0A1G4MI98</accession>
<dbReference type="InterPro" id="IPR001509">
    <property type="entry name" value="Epimerase_deHydtase"/>
</dbReference>
<name>A0A1G4MI98_LACFM</name>
<comment type="similarity">
    <text evidence="2">Belongs to the NAD(P)-dependent epimerase/dehydratase family. Dihydroflavonol-4-reductase subfamily.</text>
</comment>
<keyword evidence="1" id="KW-0560">Oxidoreductase</keyword>
<keyword evidence="5" id="KW-1185">Reference proteome</keyword>
<evidence type="ECO:0000259" key="3">
    <source>
        <dbReference type="Pfam" id="PF01370"/>
    </source>
</evidence>